<dbReference type="GO" id="GO:0005509">
    <property type="term" value="F:calcium ion binding"/>
    <property type="evidence" value="ECO:0007669"/>
    <property type="project" value="InterPro"/>
</dbReference>
<organism evidence="10 11">
    <name type="scientific">Intoshia linei</name>
    <dbReference type="NCBI Taxonomy" id="1819745"/>
    <lineage>
        <taxon>Eukaryota</taxon>
        <taxon>Metazoa</taxon>
        <taxon>Spiralia</taxon>
        <taxon>Lophotrochozoa</taxon>
        <taxon>Mesozoa</taxon>
        <taxon>Orthonectida</taxon>
        <taxon>Rhopaluridae</taxon>
        <taxon>Intoshia</taxon>
    </lineage>
</organism>
<evidence type="ECO:0000256" key="1">
    <source>
        <dbReference type="ARBA" id="ARBA00004613"/>
    </source>
</evidence>
<feature type="domain" description="EF-hand" evidence="9">
    <location>
        <begin position="82"/>
        <end position="117"/>
    </location>
</feature>
<feature type="region of interest" description="Disordered" evidence="8">
    <location>
        <begin position="155"/>
        <end position="196"/>
    </location>
</feature>
<dbReference type="OrthoDB" id="6572480at2759"/>
<gene>
    <name evidence="10" type="ORF">A3Q56_04799</name>
</gene>
<dbReference type="InterPro" id="IPR040365">
    <property type="entry name" value="EFHD1/2"/>
</dbReference>
<evidence type="ECO:0000259" key="9">
    <source>
        <dbReference type="PROSITE" id="PS50222"/>
    </source>
</evidence>
<dbReference type="SUPFAM" id="SSF47473">
    <property type="entry name" value="EF-hand"/>
    <property type="match status" value="1"/>
</dbReference>
<evidence type="ECO:0000313" key="10">
    <source>
        <dbReference type="EMBL" id="OAF67461.1"/>
    </source>
</evidence>
<keyword evidence="11" id="KW-1185">Reference proteome</keyword>
<dbReference type="InterPro" id="IPR019577">
    <property type="entry name" value="SPARC/Testican_Ca-bd-dom"/>
</dbReference>
<accession>A0A177B1E9</accession>
<keyword evidence="4" id="KW-0677">Repeat</keyword>
<dbReference type="SMART" id="SM00054">
    <property type="entry name" value="EFh"/>
    <property type="match status" value="2"/>
</dbReference>
<dbReference type="PROSITE" id="PS00018">
    <property type="entry name" value="EF_HAND_1"/>
    <property type="match status" value="2"/>
</dbReference>
<comment type="subcellular location">
    <subcellularLocation>
        <location evidence="1">Secreted</location>
    </subcellularLocation>
</comment>
<evidence type="ECO:0000256" key="5">
    <source>
        <dbReference type="ARBA" id="ARBA00022837"/>
    </source>
</evidence>
<dbReference type="Pfam" id="PF10591">
    <property type="entry name" value="SPARC_Ca_bdg"/>
    <property type="match status" value="1"/>
</dbReference>
<name>A0A177B1E9_9BILA</name>
<dbReference type="InterPro" id="IPR018247">
    <property type="entry name" value="EF_Hand_1_Ca_BS"/>
</dbReference>
<dbReference type="Gene3D" id="1.10.238.10">
    <property type="entry name" value="EF-hand"/>
    <property type="match status" value="1"/>
</dbReference>
<evidence type="ECO:0000256" key="7">
    <source>
        <dbReference type="ARBA" id="ARBA00023180"/>
    </source>
</evidence>
<evidence type="ECO:0000256" key="2">
    <source>
        <dbReference type="ARBA" id="ARBA00022525"/>
    </source>
</evidence>
<proteinExistence type="predicted"/>
<keyword evidence="5" id="KW-0106">Calcium</keyword>
<evidence type="ECO:0000313" key="11">
    <source>
        <dbReference type="Proteomes" id="UP000078046"/>
    </source>
</evidence>
<dbReference type="PROSITE" id="PS50222">
    <property type="entry name" value="EF_HAND_2"/>
    <property type="match status" value="2"/>
</dbReference>
<comment type="caution">
    <text evidence="10">The sequence shown here is derived from an EMBL/GenBank/DDBJ whole genome shotgun (WGS) entry which is preliminary data.</text>
</comment>
<reference evidence="10 11" key="1">
    <citation type="submission" date="2016-04" db="EMBL/GenBank/DDBJ databases">
        <title>The genome of Intoshia linei affirms orthonectids as highly simplified spiralians.</title>
        <authorList>
            <person name="Mikhailov K.V."/>
            <person name="Slusarev G.S."/>
            <person name="Nikitin M.A."/>
            <person name="Logacheva M.D."/>
            <person name="Penin A."/>
            <person name="Aleoshin V."/>
            <person name="Panchin Y.V."/>
        </authorList>
    </citation>
    <scope>NUCLEOTIDE SEQUENCE [LARGE SCALE GENOMIC DNA]</scope>
    <source>
        <strain evidence="10">Intl2013</strain>
        <tissue evidence="10">Whole animal</tissue>
    </source>
</reference>
<dbReference type="InterPro" id="IPR011992">
    <property type="entry name" value="EF-hand-dom_pair"/>
</dbReference>
<dbReference type="Proteomes" id="UP000078046">
    <property type="component" value="Unassembled WGS sequence"/>
</dbReference>
<keyword evidence="7" id="KW-0325">Glycoprotein</keyword>
<dbReference type="EMBL" id="LWCA01000654">
    <property type="protein sequence ID" value="OAF67461.1"/>
    <property type="molecule type" value="Genomic_DNA"/>
</dbReference>
<feature type="domain" description="EF-hand" evidence="9">
    <location>
        <begin position="46"/>
        <end position="81"/>
    </location>
</feature>
<dbReference type="InterPro" id="IPR002048">
    <property type="entry name" value="EF_hand_dom"/>
</dbReference>
<dbReference type="PANTHER" id="PTHR13025">
    <property type="entry name" value="EF-HAND DOMAIN-CONTAINING PROTEIN D"/>
    <property type="match status" value="1"/>
</dbReference>
<evidence type="ECO:0000256" key="6">
    <source>
        <dbReference type="ARBA" id="ARBA00023157"/>
    </source>
</evidence>
<dbReference type="PANTHER" id="PTHR13025:SF6">
    <property type="entry name" value="EF-HAND DOMAIN-CONTAINING PROTEIN-RELATED"/>
    <property type="match status" value="1"/>
</dbReference>
<evidence type="ECO:0000256" key="4">
    <source>
        <dbReference type="ARBA" id="ARBA00022737"/>
    </source>
</evidence>
<evidence type="ECO:0000256" key="3">
    <source>
        <dbReference type="ARBA" id="ARBA00022723"/>
    </source>
</evidence>
<sequence length="196" mass="23032">MASNELASKLNKRCELIDAHEEGYESPLVTDKLDNVYSKFPHFTRKELNKYQLSFKKVDMDKDNKLNMHELKLLMESLEMPQTHLNIKGLMKKIDEDMDNHVSLYEFLMIFEKVRMGEVDKDSTLYSIYSQITSIDVDEEGVKGAKGFFESKINDQSKKKAMEDEIKEEQLEKKKAAEEKAESRRRFKEKANMFKN</sequence>
<keyword evidence="2" id="KW-0964">Secreted</keyword>
<protein>
    <submittedName>
        <fullName evidence="10">EF-hand domain-containing protein D1</fullName>
    </submittedName>
</protein>
<dbReference type="AlphaFoldDB" id="A0A177B1E9"/>
<keyword evidence="3" id="KW-0479">Metal-binding</keyword>
<keyword evidence="6" id="KW-1015">Disulfide bond</keyword>
<dbReference type="GO" id="GO:0005576">
    <property type="term" value="C:extracellular region"/>
    <property type="evidence" value="ECO:0007669"/>
    <property type="project" value="UniProtKB-SubCell"/>
</dbReference>
<evidence type="ECO:0000256" key="8">
    <source>
        <dbReference type="SAM" id="MobiDB-lite"/>
    </source>
</evidence>